<accession>A0A542EH45</accession>
<dbReference type="GO" id="GO:0005524">
    <property type="term" value="F:ATP binding"/>
    <property type="evidence" value="ECO:0007669"/>
    <property type="project" value="UniProtKB-UniRule"/>
</dbReference>
<dbReference type="Proteomes" id="UP000320806">
    <property type="component" value="Unassembled WGS sequence"/>
</dbReference>
<organism evidence="4 5">
    <name type="scientific">Yimella lutea</name>
    <dbReference type="NCBI Taxonomy" id="587872"/>
    <lineage>
        <taxon>Bacteria</taxon>
        <taxon>Bacillati</taxon>
        <taxon>Actinomycetota</taxon>
        <taxon>Actinomycetes</taxon>
        <taxon>Micrococcales</taxon>
        <taxon>Dermacoccaceae</taxon>
        <taxon>Yimella</taxon>
    </lineage>
</organism>
<dbReference type="SUPFAM" id="SSF52540">
    <property type="entry name" value="P-loop containing nucleoside triphosphate hydrolases"/>
    <property type="match status" value="1"/>
</dbReference>
<reference evidence="4 5" key="1">
    <citation type="submission" date="2019-06" db="EMBL/GenBank/DDBJ databases">
        <title>Sequencing the genomes of 1000 actinobacteria strains.</title>
        <authorList>
            <person name="Klenk H.-P."/>
        </authorList>
    </citation>
    <scope>NUCLEOTIDE SEQUENCE [LARGE SCALE GENOMIC DNA]</scope>
    <source>
        <strain evidence="4 5">DSM 19828</strain>
    </source>
</reference>
<keyword evidence="1" id="KW-0067">ATP-binding</keyword>
<dbReference type="Gene3D" id="3.40.50.300">
    <property type="entry name" value="P-loop containing nucleotide triphosphate hydrolases"/>
    <property type="match status" value="1"/>
</dbReference>
<comment type="caution">
    <text evidence="4">The sequence shown here is derived from an EMBL/GenBank/DDBJ whole genome shotgun (WGS) entry which is preliminary data.</text>
</comment>
<feature type="domain" description="FtsK" evidence="3">
    <location>
        <begin position="230"/>
        <end position="434"/>
    </location>
</feature>
<evidence type="ECO:0000256" key="2">
    <source>
        <dbReference type="SAM" id="MobiDB-lite"/>
    </source>
</evidence>
<dbReference type="EMBL" id="VFMO01000001">
    <property type="protein sequence ID" value="TQJ14663.1"/>
    <property type="molecule type" value="Genomic_DNA"/>
</dbReference>
<evidence type="ECO:0000313" key="4">
    <source>
        <dbReference type="EMBL" id="TQJ14663.1"/>
    </source>
</evidence>
<keyword evidence="1" id="KW-0547">Nucleotide-binding</keyword>
<feature type="region of interest" description="Disordered" evidence="2">
    <location>
        <begin position="517"/>
        <end position="540"/>
    </location>
</feature>
<sequence>MEIERLNVPLKPGFDAAKHSAALTAKINEAKGGGWKLQSIDTSQNKAIYVRRAAVTSVTSSIENPETFEVQLAPADSKTAMGEKVAREQESAYPGFYLTVFDPHLGRARLTKLDDDTVRCRNAVATALGCKAWDVQARPRRDGGFDLELPKTYMPSKHEDKLNEVATSVIGRPGWYTCIDARALTASIIPGELPTFPAIAPLDLQRILKDNDNESIPLGLALGTPGDVKPRPIAMKVGGDPHSILSGTTGSGKSVNIATMITHQLLTGSELVIIDVPHKAIDYFWVKKFVRPGGWGCDSLEGAVTVLSMLYDEGMERAKLLSEHGVQNVRQLPANLRPRTIFIVVDELSGLIQTDPTTGMAKGTPLREKTEYENLLKATIVGNLKKIAAELRFVGFRMLLASQVMNSTTGVPPSLKTNLTNKMLMGVGATRANRGFALADESRVPQVPEYIKSDEKVGRGVGVVELAGQMPAVLKGFYVSLEDAIAAFDESGLPTWTNPAPTDAQIARYTAMMSGDDADMDDDSLAGNRTPSGKPLDPRFGPVETFNEDGKQLFGAAAAAAATKRIAQDGAAGPAKVTVPSDGPACPACDRPINPVTGECGCD</sequence>
<protein>
    <recommendedName>
        <fullName evidence="3">FtsK domain-containing protein</fullName>
    </recommendedName>
</protein>
<dbReference type="GO" id="GO:0003677">
    <property type="term" value="F:DNA binding"/>
    <property type="evidence" value="ECO:0007669"/>
    <property type="project" value="InterPro"/>
</dbReference>
<evidence type="ECO:0000256" key="1">
    <source>
        <dbReference type="PROSITE-ProRule" id="PRU00289"/>
    </source>
</evidence>
<dbReference type="InterPro" id="IPR002543">
    <property type="entry name" value="FtsK_dom"/>
</dbReference>
<feature type="binding site" evidence="1">
    <location>
        <begin position="247"/>
        <end position="254"/>
    </location>
    <ligand>
        <name>ATP</name>
        <dbReference type="ChEBI" id="CHEBI:30616"/>
    </ligand>
</feature>
<evidence type="ECO:0000259" key="3">
    <source>
        <dbReference type="PROSITE" id="PS50901"/>
    </source>
</evidence>
<dbReference type="AlphaFoldDB" id="A0A542EH45"/>
<dbReference type="RefSeq" id="WP_170221859.1">
    <property type="nucleotide sequence ID" value="NZ_BAABCI010000003.1"/>
</dbReference>
<name>A0A542EH45_9MICO</name>
<dbReference type="InterPro" id="IPR027417">
    <property type="entry name" value="P-loop_NTPase"/>
</dbReference>
<evidence type="ECO:0000313" key="5">
    <source>
        <dbReference type="Proteomes" id="UP000320806"/>
    </source>
</evidence>
<dbReference type="Pfam" id="PF01580">
    <property type="entry name" value="FtsK_SpoIIIE"/>
    <property type="match status" value="1"/>
</dbReference>
<keyword evidence="5" id="KW-1185">Reference proteome</keyword>
<proteinExistence type="predicted"/>
<dbReference type="PROSITE" id="PS50901">
    <property type="entry name" value="FTSK"/>
    <property type="match status" value="1"/>
</dbReference>
<gene>
    <name evidence="4" type="ORF">FB459_2161</name>
</gene>